<dbReference type="GO" id="GO:0005777">
    <property type="term" value="C:peroxisome"/>
    <property type="evidence" value="ECO:0007669"/>
    <property type="project" value="UniProtKB-SubCell"/>
</dbReference>
<dbReference type="GO" id="GO:0046949">
    <property type="term" value="P:fatty-acyl-CoA biosynthetic process"/>
    <property type="evidence" value="ECO:0007669"/>
    <property type="project" value="TreeGrafter"/>
</dbReference>
<dbReference type="Gene3D" id="3.30.300.30">
    <property type="match status" value="2"/>
</dbReference>
<evidence type="ECO:0000259" key="3">
    <source>
        <dbReference type="Pfam" id="PF00501"/>
    </source>
</evidence>
<keyword evidence="6" id="KW-1185">Reference proteome</keyword>
<dbReference type="InterPro" id="IPR020845">
    <property type="entry name" value="AMP-binding_CS"/>
</dbReference>
<dbReference type="PANTHER" id="PTHR24096">
    <property type="entry name" value="LONG-CHAIN-FATTY-ACID--COA LIGASE"/>
    <property type="match status" value="1"/>
</dbReference>
<comment type="subcellular location">
    <subcellularLocation>
        <location evidence="1">Peroxisome</location>
    </subcellularLocation>
</comment>
<organism evidence="5 6">
    <name type="scientific">Chironomus riparius</name>
    <dbReference type="NCBI Taxonomy" id="315576"/>
    <lineage>
        <taxon>Eukaryota</taxon>
        <taxon>Metazoa</taxon>
        <taxon>Ecdysozoa</taxon>
        <taxon>Arthropoda</taxon>
        <taxon>Hexapoda</taxon>
        <taxon>Insecta</taxon>
        <taxon>Pterygota</taxon>
        <taxon>Neoptera</taxon>
        <taxon>Endopterygota</taxon>
        <taxon>Diptera</taxon>
        <taxon>Nematocera</taxon>
        <taxon>Chironomoidea</taxon>
        <taxon>Chironomidae</taxon>
        <taxon>Chironominae</taxon>
        <taxon>Chironomus</taxon>
    </lineage>
</organism>
<dbReference type="FunFam" id="3.40.50.12780:FF:000025">
    <property type="entry name" value="luciferin 4-monooxygenase"/>
    <property type="match status" value="2"/>
</dbReference>
<feature type="domain" description="AMP-dependent synthetase/ligase" evidence="3">
    <location>
        <begin position="37"/>
        <end position="390"/>
    </location>
</feature>
<evidence type="ECO:0000313" key="5">
    <source>
        <dbReference type="EMBL" id="CAG9808251.1"/>
    </source>
</evidence>
<dbReference type="Gene3D" id="3.40.50.12780">
    <property type="entry name" value="N-terminal domain of ligase-like"/>
    <property type="match status" value="2"/>
</dbReference>
<dbReference type="EMBL" id="OU895879">
    <property type="protein sequence ID" value="CAG9808251.1"/>
    <property type="molecule type" value="Genomic_DNA"/>
</dbReference>
<dbReference type="InterPro" id="IPR045851">
    <property type="entry name" value="AMP-bd_C_sf"/>
</dbReference>
<name>A0A9N9S025_9DIPT</name>
<dbReference type="Pfam" id="PF13193">
    <property type="entry name" value="AMP-binding_C"/>
    <property type="match status" value="1"/>
</dbReference>
<keyword evidence="2" id="KW-0576">Peroxisome</keyword>
<dbReference type="GO" id="GO:0004467">
    <property type="term" value="F:long-chain fatty acid-CoA ligase activity"/>
    <property type="evidence" value="ECO:0007669"/>
    <property type="project" value="TreeGrafter"/>
</dbReference>
<reference evidence="5" key="2">
    <citation type="submission" date="2022-10" db="EMBL/GenBank/DDBJ databases">
        <authorList>
            <consortium name="ENA_rothamsted_submissions"/>
            <consortium name="culmorum"/>
            <person name="King R."/>
        </authorList>
    </citation>
    <scope>NUCLEOTIDE SEQUENCE</scope>
</reference>
<dbReference type="SUPFAM" id="SSF56801">
    <property type="entry name" value="Acetyl-CoA synthetase-like"/>
    <property type="match status" value="2"/>
</dbReference>
<dbReference type="PANTHER" id="PTHR24096:SF353">
    <property type="entry name" value="GH16244P-RELATED"/>
    <property type="match status" value="1"/>
</dbReference>
<feature type="domain" description="AMP-binding enzyme C-terminal" evidence="4">
    <location>
        <begin position="927"/>
        <end position="1001"/>
    </location>
</feature>
<dbReference type="InterPro" id="IPR000873">
    <property type="entry name" value="AMP-dep_synth/lig_dom"/>
</dbReference>
<dbReference type="InterPro" id="IPR042099">
    <property type="entry name" value="ANL_N_sf"/>
</dbReference>
<feature type="domain" description="AMP-dependent synthetase/ligase" evidence="3">
    <location>
        <begin position="523"/>
        <end position="877"/>
    </location>
</feature>
<dbReference type="PROSITE" id="PS00455">
    <property type="entry name" value="AMP_BINDING"/>
    <property type="match status" value="2"/>
</dbReference>
<dbReference type="Proteomes" id="UP001153620">
    <property type="component" value="Chromosome 3"/>
</dbReference>
<evidence type="ECO:0000256" key="1">
    <source>
        <dbReference type="ARBA" id="ARBA00004275"/>
    </source>
</evidence>
<dbReference type="AlphaFoldDB" id="A0A9N9S025"/>
<evidence type="ECO:0000256" key="2">
    <source>
        <dbReference type="ARBA" id="ARBA00023140"/>
    </source>
</evidence>
<accession>A0A9N9S025</accession>
<sequence>MTNYDPVYRILSGRRVPQVYHEFSSVGQVALHVLSYHPHKILQVNDDDGISLTSTQIAEMMSNIAKNLYRLGLRSGDIAGFCLSSTTYVAPLVFGCLLLRLPINPADKLFEAYEIINIYRRTKPKIIFCDHDNVDKIMEVLEQMESDAVIVTMTERVGNLNHISDLMRDCFIDDDSFMYNIPTDLIAAFIVCTSGSTGNPKLAMISHIQQLQLYMWFDDIVEIKFSYCPASLFWLNGFAHIVFRTLNTQKRLITAKPFSPDLFFDLIEKYRINEASLYTPLLKLLVESPKFETADFSCFDMISSGGFATPLRFCQIFREKLVNGKFVVGYGLSETGGVSTKIITPTSTSSVGAPFLNTDVKIQLDDGTTGGIREIGEVLVRHPVKFFGYFNNEPSNKVDHDHWYHTGDMGYIDEKYELNIVGQRTLVIKNLHCEIYPFEIENRIEAVQGVKQVVVVGTPDLIELYVPTALVVKDKNSDVNEDLINEATMVSFDPLKRILSGKRVPQIFHQNVSIGQVILYEIHKNPQKVLQVNDDDGIELTGGEIANMMINIAKNLYRFGLRSGDVAGLCASNSTHIAPVILGCLLLKLPINPVDKFFGVDEIVSIYEKTDPKIIFCDHDNVGKVIEVLQTLRNNALVIILTERVGRILHISDLLVDYDIFLDDIYQNATRDIPAYIVCTSGSTGRSKLALISHMQQLQLYSWFEDHAQNRFSYCASSMFWLNGLSNVTYRTLNAQKRLITAKPFSPDLLFNFIEKYNINECSLFTPLLKLIIESPRFESADFSNFDMIVTGGVAVPEYYRQIFFSKLTKGKLVIGYGLSEVGGISSKAVTSPITMTIGVPCVNTEIKVQLDDGSTGFVKEIGEILVRHPVRFLGYFNDEPRARIDDEGWYHTGDMGFIDDNHELNIVGQRSQAIKNIHNEIYPFDIENMIENINGVIRVVVVGTPDLMEFEVATALIVKEPNSDVDENSIRSVLTDLPHYKQLTGGIFFVESIPLTTLGKVKRSEAKEMATTMKIERQLREL</sequence>
<gene>
    <name evidence="5" type="ORF">CHIRRI_LOCUS11093</name>
</gene>
<protein>
    <submittedName>
        <fullName evidence="5">Uncharacterized protein</fullName>
    </submittedName>
</protein>
<evidence type="ECO:0000313" key="6">
    <source>
        <dbReference type="Proteomes" id="UP001153620"/>
    </source>
</evidence>
<evidence type="ECO:0000259" key="4">
    <source>
        <dbReference type="Pfam" id="PF13193"/>
    </source>
</evidence>
<dbReference type="Pfam" id="PF00501">
    <property type="entry name" value="AMP-binding"/>
    <property type="match status" value="2"/>
</dbReference>
<dbReference type="OrthoDB" id="10253869at2759"/>
<reference evidence="5" key="1">
    <citation type="submission" date="2022-01" db="EMBL/GenBank/DDBJ databases">
        <authorList>
            <person name="King R."/>
        </authorList>
    </citation>
    <scope>NUCLEOTIDE SEQUENCE</scope>
</reference>
<proteinExistence type="predicted"/>
<dbReference type="InterPro" id="IPR025110">
    <property type="entry name" value="AMP-bd_C"/>
</dbReference>